<protein>
    <recommendedName>
        <fullName evidence="6">EamA domain-containing protein</fullName>
    </recommendedName>
</protein>
<feature type="transmembrane region" description="Helical" evidence="5">
    <location>
        <begin position="252"/>
        <end position="271"/>
    </location>
</feature>
<dbReference type="PANTHER" id="PTHR32322:SF9">
    <property type="entry name" value="AMINO-ACID METABOLITE EFFLUX PUMP-RELATED"/>
    <property type="match status" value="1"/>
</dbReference>
<evidence type="ECO:0000256" key="2">
    <source>
        <dbReference type="ARBA" id="ARBA00022692"/>
    </source>
</evidence>
<dbReference type="SUPFAM" id="SSF103481">
    <property type="entry name" value="Multidrug resistance efflux transporter EmrE"/>
    <property type="match status" value="2"/>
</dbReference>
<feature type="transmembrane region" description="Helical" evidence="5">
    <location>
        <begin position="277"/>
        <end position="298"/>
    </location>
</feature>
<dbReference type="InterPro" id="IPR000620">
    <property type="entry name" value="EamA_dom"/>
</dbReference>
<feature type="transmembrane region" description="Helical" evidence="5">
    <location>
        <begin position="100"/>
        <end position="121"/>
    </location>
</feature>
<name>A0A0F9RPY7_9ZZZZ</name>
<dbReference type="InterPro" id="IPR050638">
    <property type="entry name" value="AA-Vitamin_Transporters"/>
</dbReference>
<evidence type="ECO:0000259" key="6">
    <source>
        <dbReference type="Pfam" id="PF00892"/>
    </source>
</evidence>
<sequence length="314" mass="33019">MPEGPSLTLDLKSTIMLILLAAVWGGSFFFSEVALTEVPPLTITLHRVFWAIPILALIVFFKGIAIPRSLRVWGAYMVMGALNNAIPFSLIFWGQTQIDSGLASILNGTTAMFAALVAGLLLPDEPLTTKKIFGAALGVAGVAFIMGPSALTNFNPSNLAQLAVLGATVSYAFAGVWGKTALAGQPPLMNAFGMLIGSTVLMVPIVFVFDGPPDFALSIPVWGALIGMAALSTALAYVLYFTILVRAGASNLLLVTLLIPPFAIGLGVLLLGEKMELDAWIGFAIIGLGFAVTDGRLLSFWSRKMSTGTGVSRP</sequence>
<comment type="caution">
    <text evidence="7">The sequence shown here is derived from an EMBL/GenBank/DDBJ whole genome shotgun (WGS) entry which is preliminary data.</text>
</comment>
<evidence type="ECO:0000256" key="5">
    <source>
        <dbReference type="SAM" id="Phobius"/>
    </source>
</evidence>
<feature type="transmembrane region" description="Helical" evidence="5">
    <location>
        <begin position="189"/>
        <end position="209"/>
    </location>
</feature>
<comment type="subcellular location">
    <subcellularLocation>
        <location evidence="1">Membrane</location>
        <topology evidence="1">Multi-pass membrane protein</topology>
    </subcellularLocation>
</comment>
<accession>A0A0F9RPY7</accession>
<dbReference type="AlphaFoldDB" id="A0A0F9RPY7"/>
<evidence type="ECO:0000313" key="7">
    <source>
        <dbReference type="EMBL" id="KKN58585.1"/>
    </source>
</evidence>
<feature type="domain" description="EamA" evidence="6">
    <location>
        <begin position="160"/>
        <end position="292"/>
    </location>
</feature>
<dbReference type="EMBL" id="LAZR01000755">
    <property type="protein sequence ID" value="KKN58585.1"/>
    <property type="molecule type" value="Genomic_DNA"/>
</dbReference>
<evidence type="ECO:0000256" key="4">
    <source>
        <dbReference type="ARBA" id="ARBA00023136"/>
    </source>
</evidence>
<proteinExistence type="predicted"/>
<feature type="transmembrane region" description="Helical" evidence="5">
    <location>
        <begin position="133"/>
        <end position="152"/>
    </location>
</feature>
<keyword evidence="4 5" id="KW-0472">Membrane</keyword>
<reference evidence="7" key="1">
    <citation type="journal article" date="2015" name="Nature">
        <title>Complex archaea that bridge the gap between prokaryotes and eukaryotes.</title>
        <authorList>
            <person name="Spang A."/>
            <person name="Saw J.H."/>
            <person name="Jorgensen S.L."/>
            <person name="Zaremba-Niedzwiedzka K."/>
            <person name="Martijn J."/>
            <person name="Lind A.E."/>
            <person name="van Eijk R."/>
            <person name="Schleper C."/>
            <person name="Guy L."/>
            <person name="Ettema T.J."/>
        </authorList>
    </citation>
    <scope>NUCLEOTIDE SEQUENCE</scope>
</reference>
<feature type="domain" description="EamA" evidence="6">
    <location>
        <begin position="15"/>
        <end position="146"/>
    </location>
</feature>
<dbReference type="Pfam" id="PF00892">
    <property type="entry name" value="EamA"/>
    <property type="match status" value="2"/>
</dbReference>
<evidence type="ECO:0000256" key="1">
    <source>
        <dbReference type="ARBA" id="ARBA00004141"/>
    </source>
</evidence>
<dbReference type="InterPro" id="IPR037185">
    <property type="entry name" value="EmrE-like"/>
</dbReference>
<feature type="transmembrane region" description="Helical" evidence="5">
    <location>
        <begin position="73"/>
        <end position="94"/>
    </location>
</feature>
<dbReference type="GO" id="GO:0016020">
    <property type="term" value="C:membrane"/>
    <property type="evidence" value="ECO:0007669"/>
    <property type="project" value="UniProtKB-SubCell"/>
</dbReference>
<feature type="transmembrane region" description="Helical" evidence="5">
    <location>
        <begin position="15"/>
        <end position="36"/>
    </location>
</feature>
<feature type="transmembrane region" description="Helical" evidence="5">
    <location>
        <begin position="48"/>
        <end position="66"/>
    </location>
</feature>
<keyword evidence="2 5" id="KW-0812">Transmembrane</keyword>
<evidence type="ECO:0000256" key="3">
    <source>
        <dbReference type="ARBA" id="ARBA00022989"/>
    </source>
</evidence>
<feature type="transmembrane region" description="Helical" evidence="5">
    <location>
        <begin position="215"/>
        <end position="240"/>
    </location>
</feature>
<gene>
    <name evidence="7" type="ORF">LCGC14_0550500</name>
</gene>
<keyword evidence="3 5" id="KW-1133">Transmembrane helix</keyword>
<dbReference type="PANTHER" id="PTHR32322">
    <property type="entry name" value="INNER MEMBRANE TRANSPORTER"/>
    <property type="match status" value="1"/>
</dbReference>
<organism evidence="7">
    <name type="scientific">marine sediment metagenome</name>
    <dbReference type="NCBI Taxonomy" id="412755"/>
    <lineage>
        <taxon>unclassified sequences</taxon>
        <taxon>metagenomes</taxon>
        <taxon>ecological metagenomes</taxon>
    </lineage>
</organism>